<dbReference type="KEGG" id="lpb:SH83_07040"/>
<dbReference type="RefSeq" id="WP_011101514.1">
    <property type="nucleotide sequence ID" value="NZ_AP028145.1"/>
</dbReference>
<proteinExistence type="predicted"/>
<dbReference type="Proteomes" id="UP000595466">
    <property type="component" value="Chromosome"/>
</dbReference>
<evidence type="ECO:0000256" key="1">
    <source>
        <dbReference type="ARBA" id="ARBA00023025"/>
    </source>
</evidence>
<evidence type="ECO:0000313" key="4">
    <source>
        <dbReference type="EMBL" id="QQM59720.1"/>
    </source>
</evidence>
<reference evidence="3 6" key="2">
    <citation type="submission" date="2016-08" db="EMBL/GenBank/DDBJ databases">
        <title>Genome sequencing of Lactobacillus plantarum JSA22, isolated from fermented soybean paste.</title>
        <authorList>
            <person name="Choi H.S."/>
        </authorList>
    </citation>
    <scope>NUCLEOTIDE SEQUENCE [LARGE SCALE GENOMIC DNA]</scope>
    <source>
        <strain evidence="3 6">JSA22</strain>
    </source>
</reference>
<keyword evidence="1" id="KW-0079">Bacteriocin immunity</keyword>
<dbReference type="Proteomes" id="UP000076882">
    <property type="component" value="Unassembled WGS sequence"/>
</dbReference>
<organism evidence="3 6">
    <name type="scientific">Lactiplantibacillus plantarum</name>
    <name type="common">Lactobacillus plantarum</name>
    <dbReference type="NCBI Taxonomy" id="1590"/>
    <lineage>
        <taxon>Bacteria</taxon>
        <taxon>Bacillati</taxon>
        <taxon>Bacillota</taxon>
        <taxon>Bacilli</taxon>
        <taxon>Lactobacillales</taxon>
        <taxon>Lactobacillaceae</taxon>
        <taxon>Lactiplantibacillus</taxon>
    </lineage>
</organism>
<dbReference type="Proteomes" id="UP000094892">
    <property type="component" value="Unassembled WGS sequence"/>
</dbReference>
<evidence type="ECO:0000313" key="3">
    <source>
        <dbReference type="EMBL" id="ODO61624.1"/>
    </source>
</evidence>
<evidence type="ECO:0008006" key="8">
    <source>
        <dbReference type="Google" id="ProtNLM"/>
    </source>
</evidence>
<gene>
    <name evidence="4" type="ORF">JH395_08095</name>
    <name evidence="2" type="ORF">Lp19_3096</name>
    <name evidence="3" type="ORF">LPJSA22_01603</name>
</gene>
<sequence length="112" mass="12651">MMKQQQKLARLTTVNQLLEQLNTSVPIEKVEIRKLISQAYATINQPDSVTKRYQQIPDAINELIGQLQVMAVAKKYHFSSEQDQLIANLTTSTNKMFAHGWYGLIAMSGIGK</sequence>
<evidence type="ECO:0000313" key="5">
    <source>
        <dbReference type="Proteomes" id="UP000076882"/>
    </source>
</evidence>
<dbReference type="EMBL" id="LUXM01000040">
    <property type="protein sequence ID" value="KZU91810.1"/>
    <property type="molecule type" value="Genomic_DNA"/>
</dbReference>
<dbReference type="SUPFAM" id="SSF109797">
    <property type="entry name" value="Bacteriocin immunity protein-like"/>
    <property type="match status" value="1"/>
</dbReference>
<name>A0A165VHY7_LACPN</name>
<dbReference type="EMBL" id="CP066817">
    <property type="protein sequence ID" value="QQM59720.1"/>
    <property type="molecule type" value="Genomic_DNA"/>
</dbReference>
<dbReference type="AlphaFoldDB" id="A0A165VHY7"/>
<evidence type="ECO:0000313" key="6">
    <source>
        <dbReference type="Proteomes" id="UP000094892"/>
    </source>
</evidence>
<dbReference type="InterPro" id="IPR023130">
    <property type="entry name" value="Ta0600-like_sf"/>
</dbReference>
<dbReference type="GO" id="GO:0030153">
    <property type="term" value="P:bacteriocin immunity"/>
    <property type="evidence" value="ECO:0007669"/>
    <property type="project" value="UniProtKB-KW"/>
</dbReference>
<evidence type="ECO:0000313" key="2">
    <source>
        <dbReference type="EMBL" id="KZU91810.1"/>
    </source>
</evidence>
<accession>A0A165VHY7</accession>
<reference evidence="4 7" key="3">
    <citation type="submission" date="2020-12" db="EMBL/GenBank/DDBJ databases">
        <title>Whole genome sequencing of Lactobacillus plantarum PC518.</title>
        <authorList>
            <person name="Guo Q."/>
        </authorList>
    </citation>
    <scope>NUCLEOTIDE SEQUENCE [LARGE SCALE GENOMIC DNA]</scope>
    <source>
        <strain evidence="4 7">PC518</strain>
    </source>
</reference>
<protein>
    <recommendedName>
        <fullName evidence="8">Bacteriocin immunity protein</fullName>
    </recommendedName>
</protein>
<evidence type="ECO:0000313" key="7">
    <source>
        <dbReference type="Proteomes" id="UP000595466"/>
    </source>
</evidence>
<reference evidence="2 5" key="1">
    <citation type="submission" date="2016-03" db="EMBL/GenBank/DDBJ databases">
        <title>Comparative genomics of 54 Lactobacillus plantarum strains reveals genomic uncoupling from niche constraints.</title>
        <authorList>
            <person name="Martino M.E."/>
        </authorList>
    </citation>
    <scope>NUCLEOTIDE SEQUENCE [LARGE SCALE GENOMIC DNA]</scope>
    <source>
        <strain evidence="2 5">19.1</strain>
    </source>
</reference>
<dbReference type="Gene3D" id="1.20.1440.50">
    <property type="entry name" value="Ta0600-like"/>
    <property type="match status" value="1"/>
</dbReference>
<dbReference type="EMBL" id="MCOL01000001">
    <property type="protein sequence ID" value="ODO61624.1"/>
    <property type="molecule type" value="Genomic_DNA"/>
</dbReference>
<dbReference type="PATRIC" id="fig|1590.142.peg.1530"/>